<dbReference type="PANTHER" id="PTHR47791">
    <property type="entry name" value="MEIOTICALLY UP-REGULATED GENE 191 PROTEIN"/>
    <property type="match status" value="1"/>
</dbReference>
<dbReference type="EMBL" id="JAMTCK010000006">
    <property type="protein sequence ID" value="MCP2166212.1"/>
    <property type="molecule type" value="Genomic_DNA"/>
</dbReference>
<accession>A0AAE3GF50</accession>
<dbReference type="InterPro" id="IPR014512">
    <property type="entry name" value="O_gly_hydro"/>
</dbReference>
<dbReference type="PIRSF" id="PIRSF021505">
    <property type="entry name" value="O_gly_hdrol"/>
    <property type="match status" value="1"/>
</dbReference>
<evidence type="ECO:0000313" key="1">
    <source>
        <dbReference type="EMBL" id="MCP2166212.1"/>
    </source>
</evidence>
<dbReference type="Proteomes" id="UP001206128">
    <property type="component" value="Unassembled WGS sequence"/>
</dbReference>
<protein>
    <submittedName>
        <fullName evidence="1">Alpha-1,6-mannanase, GH76 family</fullName>
    </submittedName>
</protein>
<reference evidence="1" key="1">
    <citation type="submission" date="2022-06" db="EMBL/GenBank/DDBJ databases">
        <title>Genomic Encyclopedia of Archaeal and Bacterial Type Strains, Phase II (KMG-II): from individual species to whole genera.</title>
        <authorList>
            <person name="Goeker M."/>
        </authorList>
    </citation>
    <scope>NUCLEOTIDE SEQUENCE</scope>
    <source>
        <strain evidence="1">DSM 43935</strain>
    </source>
</reference>
<dbReference type="PANTHER" id="PTHR47791:SF3">
    <property type="entry name" value="MEIOTICALLY UP-REGULATED GENE 191 PROTEIN"/>
    <property type="match status" value="1"/>
</dbReference>
<dbReference type="Pfam" id="PF03663">
    <property type="entry name" value="Glyco_hydro_76"/>
    <property type="match status" value="1"/>
</dbReference>
<dbReference type="InterPro" id="IPR053169">
    <property type="entry name" value="MUG_Protein"/>
</dbReference>
<dbReference type="InterPro" id="IPR005198">
    <property type="entry name" value="Glyco_hydro_76"/>
</dbReference>
<comment type="caution">
    <text evidence="1">The sequence shown here is derived from an EMBL/GenBank/DDBJ whole genome shotgun (WGS) entry which is preliminary data.</text>
</comment>
<dbReference type="SUPFAM" id="SSF48208">
    <property type="entry name" value="Six-hairpin glycosidases"/>
    <property type="match status" value="1"/>
</dbReference>
<dbReference type="Gene3D" id="1.50.10.20">
    <property type="match status" value="1"/>
</dbReference>
<evidence type="ECO:0000313" key="2">
    <source>
        <dbReference type="Proteomes" id="UP001206128"/>
    </source>
</evidence>
<organism evidence="1 2">
    <name type="scientific">Goodfellowiella coeruleoviolacea</name>
    <dbReference type="NCBI Taxonomy" id="334858"/>
    <lineage>
        <taxon>Bacteria</taxon>
        <taxon>Bacillati</taxon>
        <taxon>Actinomycetota</taxon>
        <taxon>Actinomycetes</taxon>
        <taxon>Pseudonocardiales</taxon>
        <taxon>Pseudonocardiaceae</taxon>
        <taxon>Goodfellowiella</taxon>
    </lineage>
</organism>
<dbReference type="InterPro" id="IPR008928">
    <property type="entry name" value="6-hairpin_glycosidase_sf"/>
</dbReference>
<gene>
    <name evidence="1" type="ORF">LX83_003071</name>
</gene>
<name>A0AAE3GF50_9PSEU</name>
<keyword evidence="2" id="KW-1185">Reference proteome</keyword>
<dbReference type="AlphaFoldDB" id="A0AAE3GF50"/>
<proteinExistence type="predicted"/>
<sequence length="370" mass="41171">MAERGIETRHLRRMWGLPTTTLGLTRWPPGLTDRLRLRWSYWWQAQLLDCLVDAQMRAPTQTRWTRIANLTRSIRLRNLGSWTNEYYDDMAWLGLALARAGKEIGLRRPDALNVIVAQLRDAWSDHGGGGIWWRRDDDFKNAPANGPTAILFTRLAADGGDPTDLRRAEAIVDWMEQHLLDRETGLIFDGLHVTESGEVREVERTVYTYCQGVFLGACMELARVHGTPQWLDRAERTVTAVATHLTTIGGVLRGQGGGDGGLFAGILARYLTQAAIMLVSLAPDRTALASRAAELVYNSAEALWKNRTVAPGGPLFGPDFNQPALTPGTLGARAELPERDLSVQLGGWMVMEAAAQLERSGDFPRPLHRR</sequence>
<dbReference type="GO" id="GO:0005975">
    <property type="term" value="P:carbohydrate metabolic process"/>
    <property type="evidence" value="ECO:0007669"/>
    <property type="project" value="InterPro"/>
</dbReference>